<dbReference type="InterPro" id="IPR029058">
    <property type="entry name" value="AB_hydrolase_fold"/>
</dbReference>
<name>Q8KX75_AERHY</name>
<dbReference type="EMBL" id="AF375657">
    <property type="protein sequence ID" value="AAM22574.1"/>
    <property type="molecule type" value="Genomic_DNA"/>
</dbReference>
<reference evidence="1" key="2">
    <citation type="journal article" date="2002" name="Infect. Immun.">
        <title>Novel Aeromonas hydrophila PPD134/91 genes involved in O-antigen and capsule biosynthesis.</title>
        <authorList>
            <person name="Zhang Y.L."/>
            <person name="Arakawa E."/>
            <person name="Leung K.Y."/>
        </authorList>
    </citation>
    <scope>NUCLEOTIDE SEQUENCE</scope>
    <source>
        <strain evidence="1">PPD134/91</strain>
    </source>
</reference>
<gene>
    <name evidence="1" type="primary">acbVI</name>
</gene>
<reference evidence="1" key="1">
    <citation type="submission" date="2001-05" db="EMBL/GenBank/DDBJ databases">
        <authorList>
            <person name="Zhang Y."/>
            <person name="Leung K.Y."/>
        </authorList>
    </citation>
    <scope>NUCLEOTIDE SEQUENCE</scope>
    <source>
        <strain evidence="1">PPD134/91</strain>
    </source>
</reference>
<dbReference type="SUPFAM" id="SSF53474">
    <property type="entry name" value="alpha/beta-Hydrolases"/>
    <property type="match status" value="1"/>
</dbReference>
<sequence length="397" mass="45330">MKRNASKDYQQWKCKHFFHNFDDLTSSSILVDNGIHTVNNGNYDIDFCVNNINCVDSSLPLLVFFNGAVSNREEKTGPFFSGLNISNQLKLPSLSFSDPSVDTISELNLAWYAGSSNSLDLRERIISLIEFFHKTTERNIILLGGSGGGFAALSIIDHLKCPTLAIVWNPQTSISLYDKEAVSRYLKLALNSPADVHAYEFLSECNIVHDLCHSRKNNNNRILYLQNRTDWHFKSHTLPFAQSQNYKIIRNNGFWENNLSIYLGDFGKGHAAPSRDTIDKIINLYKDDFYSLVPDGYISSQDIDSMPFIFSIDDFNVKVTRNDTKIIVYTQVLQSYPFKSPLFAFYVLHGENKDIQAYSKNNTLEIDTKYIDSDTFQVQAFLYDDGHRCVKTIDFKA</sequence>
<evidence type="ECO:0000313" key="1">
    <source>
        <dbReference type="EMBL" id="AAM22574.1"/>
    </source>
</evidence>
<accession>Q8KX75</accession>
<proteinExistence type="predicted"/>
<dbReference type="AlphaFoldDB" id="Q8KX75"/>
<protein>
    <submittedName>
        <fullName evidence="1">AcbVI</fullName>
    </submittedName>
</protein>
<organism evidence="1">
    <name type="scientific">Aeromonas hydrophila</name>
    <dbReference type="NCBI Taxonomy" id="644"/>
    <lineage>
        <taxon>Bacteria</taxon>
        <taxon>Pseudomonadati</taxon>
        <taxon>Pseudomonadota</taxon>
        <taxon>Gammaproteobacteria</taxon>
        <taxon>Aeromonadales</taxon>
        <taxon>Aeromonadaceae</taxon>
        <taxon>Aeromonas</taxon>
    </lineage>
</organism>